<evidence type="ECO:0000256" key="7">
    <source>
        <dbReference type="ARBA" id="ARBA00032166"/>
    </source>
</evidence>
<sequence length="371" mass="41251">MDPPLSKNAQKRILKQERFAAQKAERRAREKAKRKERAVEKRQREDSEEPPANKRRKVDGPKRPFNARVVIDLGFDDLMNEKEVVSLCSQLAYTYSSNRRSPTPFQSVLCTSLNGKTLARMHVLGDQHHRWHRVDFWENSYEHLWAESDASAEIAAAGTSTAEADTSHPSEADPSPKEPNPETNPTAPPKPAVHKAAKESIVYLTGDADEELTELKEGETYIIGGICDHNRYKNLCMNKAATQSLRYARLPIGTYIKNLPSRKILTVNQVFDILLQWVETRDWEKALYSVMPKRKFQQGGAAGTSISTGDAGVTVVTEGDVLGGYGDEDLDGEGGGEDVEMVDGETEEKGPQAESILIEETNITPKVAEST</sequence>
<accession>A0A0C9U3Q2</accession>
<name>A0A0C9U3Q2_SPHS4</name>
<feature type="region of interest" description="Disordered" evidence="9">
    <location>
        <begin position="324"/>
        <end position="371"/>
    </location>
</feature>
<evidence type="ECO:0000313" key="11">
    <source>
        <dbReference type="EMBL" id="KIJ37478.1"/>
    </source>
</evidence>
<dbReference type="GO" id="GO:0000049">
    <property type="term" value="F:tRNA binding"/>
    <property type="evidence" value="ECO:0007669"/>
    <property type="project" value="TreeGrafter"/>
</dbReference>
<dbReference type="AlphaFoldDB" id="A0A0C9U3Q2"/>
<dbReference type="CDD" id="cd18089">
    <property type="entry name" value="SPOUT_Trm10-like"/>
    <property type="match status" value="1"/>
</dbReference>
<feature type="compositionally biased region" description="Low complexity" evidence="9">
    <location>
        <begin position="155"/>
        <end position="164"/>
    </location>
</feature>
<keyword evidence="3" id="KW-0489">Methyltransferase</keyword>
<dbReference type="InterPro" id="IPR028564">
    <property type="entry name" value="MT_TRM10-typ"/>
</dbReference>
<organism evidence="11 12">
    <name type="scientific">Sphaerobolus stellatus (strain SS14)</name>
    <dbReference type="NCBI Taxonomy" id="990650"/>
    <lineage>
        <taxon>Eukaryota</taxon>
        <taxon>Fungi</taxon>
        <taxon>Dikarya</taxon>
        <taxon>Basidiomycota</taxon>
        <taxon>Agaricomycotina</taxon>
        <taxon>Agaricomycetes</taxon>
        <taxon>Phallomycetidae</taxon>
        <taxon>Geastrales</taxon>
        <taxon>Sphaerobolaceae</taxon>
        <taxon>Sphaerobolus</taxon>
    </lineage>
</organism>
<feature type="region of interest" description="Disordered" evidence="9">
    <location>
        <begin position="1"/>
        <end position="61"/>
    </location>
</feature>
<dbReference type="EC" id="2.1.1.221" evidence="1"/>
<feature type="compositionally biased region" description="Basic and acidic residues" evidence="9">
    <location>
        <begin position="165"/>
        <end position="180"/>
    </location>
</feature>
<evidence type="ECO:0000256" key="8">
    <source>
        <dbReference type="ARBA" id="ARBA00048434"/>
    </source>
</evidence>
<feature type="compositionally biased region" description="Basic and acidic residues" evidence="9">
    <location>
        <begin position="14"/>
        <end position="28"/>
    </location>
</feature>
<gene>
    <name evidence="11" type="ORF">M422DRAFT_177975</name>
</gene>
<evidence type="ECO:0000256" key="3">
    <source>
        <dbReference type="ARBA" id="ARBA00022603"/>
    </source>
</evidence>
<evidence type="ECO:0000256" key="1">
    <source>
        <dbReference type="ARBA" id="ARBA00012797"/>
    </source>
</evidence>
<evidence type="ECO:0000256" key="5">
    <source>
        <dbReference type="ARBA" id="ARBA00022691"/>
    </source>
</evidence>
<evidence type="ECO:0000256" key="2">
    <source>
        <dbReference type="ARBA" id="ARBA00020451"/>
    </source>
</evidence>
<dbReference type="InterPro" id="IPR007356">
    <property type="entry name" value="tRNA_m1G_MeTrfase_euk"/>
</dbReference>
<dbReference type="PANTHER" id="PTHR13563">
    <property type="entry name" value="TRNA (GUANINE-9-) METHYLTRANSFERASE"/>
    <property type="match status" value="1"/>
</dbReference>
<keyword evidence="12" id="KW-1185">Reference proteome</keyword>
<dbReference type="PANTHER" id="PTHR13563:SF13">
    <property type="entry name" value="TRNA METHYLTRANSFERASE 10 HOMOLOG A"/>
    <property type="match status" value="1"/>
</dbReference>
<dbReference type="Gene3D" id="3.40.1280.30">
    <property type="match status" value="1"/>
</dbReference>
<keyword evidence="4" id="KW-0808">Transferase</keyword>
<dbReference type="OrthoDB" id="278300at2759"/>
<dbReference type="PROSITE" id="PS51675">
    <property type="entry name" value="SAM_MT_TRM10"/>
    <property type="match status" value="1"/>
</dbReference>
<feature type="domain" description="SAM-dependent MTase TRM10-type" evidence="10">
    <location>
        <begin position="53"/>
        <end position="298"/>
    </location>
</feature>
<protein>
    <recommendedName>
        <fullName evidence="2">tRNA (guanine(9)-N1)-methyltransferase</fullName>
        <ecNumber evidence="1">2.1.1.221</ecNumber>
    </recommendedName>
    <alternativeName>
        <fullName evidence="7">tRNA methyltransferase 10</fullName>
    </alternativeName>
    <alternativeName>
        <fullName evidence="6">tRNA(m1G9)-methyltransferase</fullName>
    </alternativeName>
</protein>
<evidence type="ECO:0000313" key="12">
    <source>
        <dbReference type="Proteomes" id="UP000054279"/>
    </source>
</evidence>
<proteinExistence type="predicted"/>
<evidence type="ECO:0000256" key="9">
    <source>
        <dbReference type="SAM" id="MobiDB-lite"/>
    </source>
</evidence>
<keyword evidence="5" id="KW-0949">S-adenosyl-L-methionine</keyword>
<dbReference type="Proteomes" id="UP000054279">
    <property type="component" value="Unassembled WGS sequence"/>
</dbReference>
<evidence type="ECO:0000256" key="4">
    <source>
        <dbReference type="ARBA" id="ARBA00022679"/>
    </source>
</evidence>
<comment type="catalytic activity">
    <reaction evidence="8">
        <text>guanosine(9) in tRNA + S-adenosyl-L-methionine = N(1)-methylguanosine(9) in tRNA + S-adenosyl-L-homocysteine + H(+)</text>
        <dbReference type="Rhea" id="RHEA:43156"/>
        <dbReference type="Rhea" id="RHEA-COMP:10367"/>
        <dbReference type="Rhea" id="RHEA-COMP:10368"/>
        <dbReference type="ChEBI" id="CHEBI:15378"/>
        <dbReference type="ChEBI" id="CHEBI:57856"/>
        <dbReference type="ChEBI" id="CHEBI:59789"/>
        <dbReference type="ChEBI" id="CHEBI:73542"/>
        <dbReference type="ChEBI" id="CHEBI:74269"/>
        <dbReference type="EC" id="2.1.1.221"/>
    </reaction>
</comment>
<feature type="compositionally biased region" description="Polar residues" evidence="9">
    <location>
        <begin position="361"/>
        <end position="371"/>
    </location>
</feature>
<evidence type="ECO:0000256" key="6">
    <source>
        <dbReference type="ARBA" id="ARBA00031792"/>
    </source>
</evidence>
<dbReference type="HOGENOM" id="CLU_034384_1_1_1"/>
<feature type="compositionally biased region" description="Acidic residues" evidence="9">
    <location>
        <begin position="326"/>
        <end position="346"/>
    </location>
</feature>
<evidence type="ECO:0000259" key="10">
    <source>
        <dbReference type="PROSITE" id="PS51675"/>
    </source>
</evidence>
<dbReference type="GO" id="GO:0005634">
    <property type="term" value="C:nucleus"/>
    <property type="evidence" value="ECO:0007669"/>
    <property type="project" value="TreeGrafter"/>
</dbReference>
<dbReference type="EMBL" id="KN837169">
    <property type="protein sequence ID" value="KIJ37478.1"/>
    <property type="molecule type" value="Genomic_DNA"/>
</dbReference>
<dbReference type="GO" id="GO:0052905">
    <property type="term" value="F:tRNA (guanosine(9)-N1)-methyltransferase activity"/>
    <property type="evidence" value="ECO:0007669"/>
    <property type="project" value="UniProtKB-EC"/>
</dbReference>
<dbReference type="InterPro" id="IPR038459">
    <property type="entry name" value="MT_TRM10-typ_sf"/>
</dbReference>
<feature type="region of interest" description="Disordered" evidence="9">
    <location>
        <begin position="155"/>
        <end position="194"/>
    </location>
</feature>
<dbReference type="GO" id="GO:0002939">
    <property type="term" value="P:tRNA N1-guanine methylation"/>
    <property type="evidence" value="ECO:0007669"/>
    <property type="project" value="TreeGrafter"/>
</dbReference>
<reference evidence="11 12" key="1">
    <citation type="submission" date="2014-06" db="EMBL/GenBank/DDBJ databases">
        <title>Evolutionary Origins and Diversification of the Mycorrhizal Mutualists.</title>
        <authorList>
            <consortium name="DOE Joint Genome Institute"/>
            <consortium name="Mycorrhizal Genomics Consortium"/>
            <person name="Kohler A."/>
            <person name="Kuo A."/>
            <person name="Nagy L.G."/>
            <person name="Floudas D."/>
            <person name="Copeland A."/>
            <person name="Barry K.W."/>
            <person name="Cichocki N."/>
            <person name="Veneault-Fourrey C."/>
            <person name="LaButti K."/>
            <person name="Lindquist E.A."/>
            <person name="Lipzen A."/>
            <person name="Lundell T."/>
            <person name="Morin E."/>
            <person name="Murat C."/>
            <person name="Riley R."/>
            <person name="Ohm R."/>
            <person name="Sun H."/>
            <person name="Tunlid A."/>
            <person name="Henrissat B."/>
            <person name="Grigoriev I.V."/>
            <person name="Hibbett D.S."/>
            <person name="Martin F."/>
        </authorList>
    </citation>
    <scope>NUCLEOTIDE SEQUENCE [LARGE SCALE GENOMIC DNA]</scope>
    <source>
        <strain evidence="11 12">SS14</strain>
    </source>
</reference>